<dbReference type="RefSeq" id="WP_148808844.1">
    <property type="nucleotide sequence ID" value="NZ_CP042243.1"/>
</dbReference>
<dbReference type="PANTHER" id="PTHR34449:SF2">
    <property type="entry name" value="RHO TERMINATION FACTOR"/>
    <property type="match status" value="1"/>
</dbReference>
<dbReference type="InterPro" id="IPR036269">
    <property type="entry name" value="Rho_N_sf"/>
</dbReference>
<name>A0A5C0SFK6_CRATE</name>
<dbReference type="Gene3D" id="1.10.720.30">
    <property type="entry name" value="SAP domain"/>
    <property type="match status" value="1"/>
</dbReference>
<dbReference type="SMART" id="SM00959">
    <property type="entry name" value="Rho_N"/>
    <property type="match status" value="1"/>
</dbReference>
<evidence type="ECO:0000313" key="3">
    <source>
        <dbReference type="EMBL" id="QEK11689.1"/>
    </source>
</evidence>
<dbReference type="KEGG" id="crs:FQB35_04545"/>
<sequence>MICPNCNKEFSPKVFQLHLQRCKKQEDKKEENVELARLKVDQLKEMAKEKGIEGYSNMKKNELVEALEGDV</sequence>
<proteinExistence type="predicted"/>
<evidence type="ECO:0000259" key="2">
    <source>
        <dbReference type="SMART" id="SM00959"/>
    </source>
</evidence>
<feature type="domain" description="Rho termination factor-like N-terminal" evidence="2">
    <location>
        <begin position="34"/>
        <end position="70"/>
    </location>
</feature>
<dbReference type="InterPro" id="IPR036361">
    <property type="entry name" value="SAP_dom_sf"/>
</dbReference>
<dbReference type="OrthoDB" id="2665494at2"/>
<dbReference type="PANTHER" id="PTHR34449">
    <property type="entry name" value="RHO TERMINATION FACTOR"/>
    <property type="match status" value="1"/>
</dbReference>
<organism evidence="3 4">
    <name type="scientific">Crassaminicella thermophila</name>
    <dbReference type="NCBI Taxonomy" id="2599308"/>
    <lineage>
        <taxon>Bacteria</taxon>
        <taxon>Bacillati</taxon>
        <taxon>Bacillota</taxon>
        <taxon>Clostridia</taxon>
        <taxon>Eubacteriales</taxon>
        <taxon>Clostridiaceae</taxon>
        <taxon>Crassaminicella</taxon>
    </lineage>
</organism>
<accession>A0A5C0SFK6</accession>
<keyword evidence="1" id="KW-0175">Coiled coil</keyword>
<protein>
    <recommendedName>
        <fullName evidence="2">Rho termination factor-like N-terminal domain-containing protein</fullName>
    </recommendedName>
</protein>
<dbReference type="Proteomes" id="UP000324646">
    <property type="component" value="Chromosome"/>
</dbReference>
<feature type="coiled-coil region" evidence="1">
    <location>
        <begin position="19"/>
        <end position="46"/>
    </location>
</feature>
<reference evidence="3 4" key="1">
    <citation type="submission" date="2019-07" db="EMBL/GenBank/DDBJ databases">
        <title>Complete genome of Crassaminicella thermophila SY095.</title>
        <authorList>
            <person name="Li X."/>
        </authorList>
    </citation>
    <scope>NUCLEOTIDE SEQUENCE [LARGE SCALE GENOMIC DNA]</scope>
    <source>
        <strain evidence="3 4">SY095</strain>
    </source>
</reference>
<evidence type="ECO:0000256" key="1">
    <source>
        <dbReference type="SAM" id="Coils"/>
    </source>
</evidence>
<dbReference type="AlphaFoldDB" id="A0A5C0SFK6"/>
<dbReference type="SUPFAM" id="SSF68912">
    <property type="entry name" value="Rho N-terminal domain-like"/>
    <property type="match status" value="1"/>
</dbReference>
<dbReference type="Gene3D" id="3.30.160.60">
    <property type="entry name" value="Classic Zinc Finger"/>
    <property type="match status" value="1"/>
</dbReference>
<dbReference type="Pfam" id="PF07498">
    <property type="entry name" value="Rho_N"/>
    <property type="match status" value="1"/>
</dbReference>
<keyword evidence="4" id="KW-1185">Reference proteome</keyword>
<gene>
    <name evidence="3" type="ORF">FQB35_04545</name>
</gene>
<dbReference type="InterPro" id="IPR011112">
    <property type="entry name" value="Rho-like_N"/>
</dbReference>
<dbReference type="GO" id="GO:0006353">
    <property type="term" value="P:DNA-templated transcription termination"/>
    <property type="evidence" value="ECO:0007669"/>
    <property type="project" value="InterPro"/>
</dbReference>
<dbReference type="EMBL" id="CP042243">
    <property type="protein sequence ID" value="QEK11689.1"/>
    <property type="molecule type" value="Genomic_DNA"/>
</dbReference>
<evidence type="ECO:0000313" key="4">
    <source>
        <dbReference type="Proteomes" id="UP000324646"/>
    </source>
</evidence>